<dbReference type="AlphaFoldDB" id="A0A1A9AHC8"/>
<evidence type="ECO:0000313" key="1">
    <source>
        <dbReference type="EMBL" id="SBT55566.1"/>
    </source>
</evidence>
<evidence type="ECO:0000313" key="2">
    <source>
        <dbReference type="Proteomes" id="UP000078555"/>
    </source>
</evidence>
<dbReference type="Proteomes" id="UP000078555">
    <property type="component" value="Unassembled WGS sequence"/>
</dbReference>
<reference evidence="2" key="1">
    <citation type="submission" date="2016-05" db="EMBL/GenBank/DDBJ databases">
        <authorList>
            <person name="Naeem R."/>
        </authorList>
    </citation>
    <scope>NUCLEOTIDE SEQUENCE [LARGE SCALE GENOMIC DNA]</scope>
</reference>
<protein>
    <submittedName>
        <fullName evidence="1">PIR Superfamily Protein</fullName>
    </submittedName>
</protein>
<gene>
    <name evidence="1" type="ORF">POVWA1_070900</name>
</gene>
<keyword evidence="2" id="KW-1185">Reference proteome</keyword>
<proteinExistence type="predicted"/>
<dbReference type="EMBL" id="FLRD01000750">
    <property type="protein sequence ID" value="SBT55566.1"/>
    <property type="molecule type" value="Genomic_DNA"/>
</dbReference>
<accession>A0A1A9AHC8</accession>
<sequence>MTTTFNVQNLPSKARYKNLEDSIDYEDMNLYINNDQKEEAYAWINTFQTYMNQHLYEYLSDNSTYDTSKRCRDLVHILNIIKKNIKNLEDSESYASINSNIDNFINGLMFNGYDNCSTISPSEHTNMDTVKEIDDTCEDIMYTKHNSCEINNSIHCEEIKKHLEVQNNVIKAVYASGKEEHIKIIKFYDFTSYENFENILQLITCSPCTNAESSYSPKNISISAGISLFGLTFIGLFFYRNSPLGTWFSSKILKGKTMGNNLIHEITEKLSDNTSESLYMDPPNLGYQVSYGTTEDF</sequence>
<organism evidence="1 2">
    <name type="scientific">Plasmodium ovale wallikeri</name>
    <dbReference type="NCBI Taxonomy" id="864142"/>
    <lineage>
        <taxon>Eukaryota</taxon>
        <taxon>Sar</taxon>
        <taxon>Alveolata</taxon>
        <taxon>Apicomplexa</taxon>
        <taxon>Aconoidasida</taxon>
        <taxon>Haemosporida</taxon>
        <taxon>Plasmodiidae</taxon>
        <taxon>Plasmodium</taxon>
        <taxon>Plasmodium (Plasmodium)</taxon>
    </lineage>
</organism>
<name>A0A1A9AHC8_PLAOA</name>